<comment type="caution">
    <text evidence="2">The sequence shown here is derived from an EMBL/GenBank/DDBJ whole genome shotgun (WGS) entry which is preliminary data.</text>
</comment>
<name>A0A367EDL3_9ACTN</name>
<protein>
    <recommendedName>
        <fullName evidence="4">Carbon monoxide dehydrogenase</fullName>
    </recommendedName>
</protein>
<keyword evidence="3" id="KW-1185">Reference proteome</keyword>
<gene>
    <name evidence="2" type="ORF">DQ392_23765</name>
</gene>
<dbReference type="InterPro" id="IPR010419">
    <property type="entry name" value="CO_DH_gsu"/>
</dbReference>
<sequence length="224" mass="23418">MQLDHSFSVPVPRAEAWCLFQDIGGIAPCMPGAVLDELDGDSLTGRIKVKVGAVQMSYRGQGTVERDEAAQRVVLDLSGSETRGAGTAAATVVASLTEENGHTRVRVLTDLDLTGRPAQFGRGILVEVGERLIQQFASNLETYLRERPAPTTTTPTPPAAAGAAPATPASAPEPEALDLGAALWPSLARRAKIPGLMAATAVLTALAVRAVLRKPHPDVPPHAP</sequence>
<accession>A0A367EDL3</accession>
<evidence type="ECO:0000256" key="1">
    <source>
        <dbReference type="SAM" id="MobiDB-lite"/>
    </source>
</evidence>
<proteinExistence type="predicted"/>
<dbReference type="Proteomes" id="UP000253507">
    <property type="component" value="Unassembled WGS sequence"/>
</dbReference>
<evidence type="ECO:0000313" key="3">
    <source>
        <dbReference type="Proteomes" id="UP000253507"/>
    </source>
</evidence>
<evidence type="ECO:0008006" key="4">
    <source>
        <dbReference type="Google" id="ProtNLM"/>
    </source>
</evidence>
<feature type="compositionally biased region" description="Low complexity" evidence="1">
    <location>
        <begin position="149"/>
        <end position="173"/>
    </location>
</feature>
<dbReference type="SUPFAM" id="SSF55961">
    <property type="entry name" value="Bet v1-like"/>
    <property type="match status" value="1"/>
</dbReference>
<dbReference type="PANTHER" id="PTHR38588:SF1">
    <property type="entry name" value="BLL0334 PROTEIN"/>
    <property type="match status" value="1"/>
</dbReference>
<dbReference type="InterPro" id="IPR023393">
    <property type="entry name" value="START-like_dom_sf"/>
</dbReference>
<reference evidence="2 3" key="1">
    <citation type="submission" date="2018-06" db="EMBL/GenBank/DDBJ databases">
        <title>Streptomyces reniochalinae sp. nov. and Streptomyces diacarnus sp. nov. from marine sponges.</title>
        <authorList>
            <person name="Li L."/>
        </authorList>
    </citation>
    <scope>NUCLEOTIDE SEQUENCE [LARGE SCALE GENOMIC DNA]</scope>
    <source>
        <strain evidence="2 3">LHW50302</strain>
    </source>
</reference>
<dbReference type="AlphaFoldDB" id="A0A367EDL3"/>
<organism evidence="2 3">
    <name type="scientific">Streptomyces reniochalinae</name>
    <dbReference type="NCBI Taxonomy" id="2250578"/>
    <lineage>
        <taxon>Bacteria</taxon>
        <taxon>Bacillati</taxon>
        <taxon>Actinomycetota</taxon>
        <taxon>Actinomycetes</taxon>
        <taxon>Kitasatosporales</taxon>
        <taxon>Streptomycetaceae</taxon>
        <taxon>Streptomyces</taxon>
    </lineage>
</organism>
<dbReference type="Gene3D" id="3.30.530.20">
    <property type="match status" value="1"/>
</dbReference>
<dbReference type="RefSeq" id="WP_114017709.1">
    <property type="nucleotide sequence ID" value="NZ_QOIM01000040.1"/>
</dbReference>
<feature type="region of interest" description="Disordered" evidence="1">
    <location>
        <begin position="147"/>
        <end position="173"/>
    </location>
</feature>
<dbReference type="CDD" id="cd07823">
    <property type="entry name" value="SRPBCC_5"/>
    <property type="match status" value="1"/>
</dbReference>
<dbReference type="PANTHER" id="PTHR38588">
    <property type="entry name" value="BLL0334 PROTEIN"/>
    <property type="match status" value="1"/>
</dbReference>
<evidence type="ECO:0000313" key="2">
    <source>
        <dbReference type="EMBL" id="RCG16043.1"/>
    </source>
</evidence>
<dbReference type="OrthoDB" id="9808623at2"/>
<dbReference type="EMBL" id="QOIM01000040">
    <property type="protein sequence ID" value="RCG16043.1"/>
    <property type="molecule type" value="Genomic_DNA"/>
</dbReference>
<dbReference type="Pfam" id="PF06240">
    <property type="entry name" value="COXG"/>
    <property type="match status" value="1"/>
</dbReference>